<protein>
    <recommendedName>
        <fullName evidence="4">GB1/RHD3-type G domain-containing protein</fullName>
    </recommendedName>
</protein>
<dbReference type="GO" id="GO:0007029">
    <property type="term" value="P:endoplasmic reticulum organization"/>
    <property type="evidence" value="ECO:0000318"/>
    <property type="project" value="GO_Central"/>
</dbReference>
<comment type="similarity">
    <text evidence="3">Belongs to the TRAFAC class dynamin-like GTPase superfamily. GB1/RHD3 GTPase family.</text>
</comment>
<reference evidence="6" key="1">
    <citation type="journal article" date="2002" name="Science">
        <title>The draft genome of Ciona intestinalis: insights into chordate and vertebrate origins.</title>
        <authorList>
            <person name="Dehal P."/>
            <person name="Satou Y."/>
            <person name="Campbell R.K."/>
            <person name="Chapman J."/>
            <person name="Degnan B."/>
            <person name="De Tomaso A."/>
            <person name="Davidson B."/>
            <person name="Di Gregorio A."/>
            <person name="Gelpke M."/>
            <person name="Goodstein D.M."/>
            <person name="Harafuji N."/>
            <person name="Hastings K.E."/>
            <person name="Ho I."/>
            <person name="Hotta K."/>
            <person name="Huang W."/>
            <person name="Kawashima T."/>
            <person name="Lemaire P."/>
            <person name="Martinez D."/>
            <person name="Meinertzhagen I.A."/>
            <person name="Necula S."/>
            <person name="Nonaka M."/>
            <person name="Putnam N."/>
            <person name="Rash S."/>
            <person name="Saiga H."/>
            <person name="Satake M."/>
            <person name="Terry A."/>
            <person name="Yamada L."/>
            <person name="Wang H.G."/>
            <person name="Awazu S."/>
            <person name="Azumi K."/>
            <person name="Boore J."/>
            <person name="Branno M."/>
            <person name="Chin-Bow S."/>
            <person name="DeSantis R."/>
            <person name="Doyle S."/>
            <person name="Francino P."/>
            <person name="Keys D.N."/>
            <person name="Haga S."/>
            <person name="Hayashi H."/>
            <person name="Hino K."/>
            <person name="Imai K.S."/>
            <person name="Inaba K."/>
            <person name="Kano S."/>
            <person name="Kobayashi K."/>
            <person name="Kobayashi M."/>
            <person name="Lee B.I."/>
            <person name="Makabe K.W."/>
            <person name="Manohar C."/>
            <person name="Matassi G."/>
            <person name="Medina M."/>
            <person name="Mochizuki Y."/>
            <person name="Mount S."/>
            <person name="Morishita T."/>
            <person name="Miura S."/>
            <person name="Nakayama A."/>
            <person name="Nishizaka S."/>
            <person name="Nomoto H."/>
            <person name="Ohta F."/>
            <person name="Oishi K."/>
            <person name="Rigoutsos I."/>
            <person name="Sano M."/>
            <person name="Sasaki A."/>
            <person name="Sasakura Y."/>
            <person name="Shoguchi E."/>
            <person name="Shin-i T."/>
            <person name="Spagnuolo A."/>
            <person name="Stainier D."/>
            <person name="Suzuki M.M."/>
            <person name="Tassy O."/>
            <person name="Takatori N."/>
            <person name="Tokuoka M."/>
            <person name="Yagi K."/>
            <person name="Yoshizaki F."/>
            <person name="Wada S."/>
            <person name="Zhang C."/>
            <person name="Hyatt P.D."/>
            <person name="Larimer F."/>
            <person name="Detter C."/>
            <person name="Doggett N."/>
            <person name="Glavina T."/>
            <person name="Hawkins T."/>
            <person name="Richardson P."/>
            <person name="Lucas S."/>
            <person name="Kohara Y."/>
            <person name="Levine M."/>
            <person name="Satoh N."/>
            <person name="Rokhsar D.S."/>
        </authorList>
    </citation>
    <scope>NUCLEOTIDE SEQUENCE [LARGE SCALE GENOMIC DNA]</scope>
</reference>
<reference evidence="5" key="4">
    <citation type="submission" date="2025-09" db="UniProtKB">
        <authorList>
            <consortium name="Ensembl"/>
        </authorList>
    </citation>
    <scope>IDENTIFICATION</scope>
</reference>
<dbReference type="Gene3D" id="3.40.50.300">
    <property type="entry name" value="P-loop containing nucleotide triphosphate hydrolases"/>
    <property type="match status" value="1"/>
</dbReference>
<sequence length="234" mass="26916">ADIHAVSILEMQNKGEEFKLKFDVFEGIFDQVRNTPLAIISIAGPFRKGKSFMLNLLLHYLMEGQSSDVYKDKKAQIRNIFNWRGGVERTTVGIEITNKPIMVKDKSGKRVAVFFMDTQGMFDHKTTGKGCSAIFAMSTLLSSMQIYNLSGHIQEDHLQYLEIFTNYARYAVEQKQHANASTCPFQGLMFLLRNWEMADYQFGQEGRMQLIREKIEIVSSFYKNQLEKVSVILK</sequence>
<name>H2XKL8_CIOIN</name>
<dbReference type="PANTHER" id="PTHR10751">
    <property type="entry name" value="GUANYLATE BINDING PROTEIN"/>
    <property type="match status" value="1"/>
</dbReference>
<dbReference type="FunFam" id="3.40.50.300:FF:004967">
    <property type="entry name" value="Uncharacterized protein"/>
    <property type="match status" value="1"/>
</dbReference>
<reference evidence="5" key="3">
    <citation type="submission" date="2025-08" db="UniProtKB">
        <authorList>
            <consortium name="Ensembl"/>
        </authorList>
    </citation>
    <scope>IDENTIFICATION</scope>
</reference>
<dbReference type="Ensembl" id="ENSCINT00000036226.1">
    <property type="protein sequence ID" value="ENSCINP00000030200.1"/>
    <property type="gene ID" value="ENSCING00000022814.1"/>
</dbReference>
<dbReference type="InParanoid" id="H2XKL8"/>
<dbReference type="GeneTree" id="ENSGT00940000165594"/>
<dbReference type="Pfam" id="PF02263">
    <property type="entry name" value="GBP"/>
    <property type="match status" value="1"/>
</dbReference>
<accession>H2XKL8</accession>
<dbReference type="PROSITE" id="PS51715">
    <property type="entry name" value="G_GB1_RHD3"/>
    <property type="match status" value="1"/>
</dbReference>
<dbReference type="SUPFAM" id="SSF52540">
    <property type="entry name" value="P-loop containing nucleoside triphosphate hydrolases"/>
    <property type="match status" value="1"/>
</dbReference>
<dbReference type="AlphaFoldDB" id="H2XKL8"/>
<evidence type="ECO:0000259" key="4">
    <source>
        <dbReference type="PROSITE" id="PS51715"/>
    </source>
</evidence>
<evidence type="ECO:0000313" key="6">
    <source>
        <dbReference type="Proteomes" id="UP000008144"/>
    </source>
</evidence>
<dbReference type="HOGENOM" id="CLU_021447_1_0_1"/>
<keyword evidence="2" id="KW-0342">GTP-binding</keyword>
<evidence type="ECO:0000313" key="5">
    <source>
        <dbReference type="Ensembl" id="ENSCINP00000030200.1"/>
    </source>
</evidence>
<keyword evidence="6" id="KW-1185">Reference proteome</keyword>
<dbReference type="EMBL" id="EAAA01001165">
    <property type="status" value="NOT_ANNOTATED_CDS"/>
    <property type="molecule type" value="Genomic_DNA"/>
</dbReference>
<dbReference type="InterPro" id="IPR027417">
    <property type="entry name" value="P-loop_NTPase"/>
</dbReference>
<evidence type="ECO:0000256" key="3">
    <source>
        <dbReference type="PROSITE-ProRule" id="PRU01052"/>
    </source>
</evidence>
<evidence type="ECO:0000256" key="2">
    <source>
        <dbReference type="ARBA" id="ARBA00023134"/>
    </source>
</evidence>
<dbReference type="GO" id="GO:0051260">
    <property type="term" value="P:protein homooligomerization"/>
    <property type="evidence" value="ECO:0000318"/>
    <property type="project" value="GO_Central"/>
</dbReference>
<dbReference type="InterPro" id="IPR030386">
    <property type="entry name" value="G_GB1_RHD3_dom"/>
</dbReference>
<dbReference type="OMA" id="ASALCKF"/>
<organism evidence="5 6">
    <name type="scientific">Ciona intestinalis</name>
    <name type="common">Transparent sea squirt</name>
    <name type="synonym">Ascidia intestinalis</name>
    <dbReference type="NCBI Taxonomy" id="7719"/>
    <lineage>
        <taxon>Eukaryota</taxon>
        <taxon>Metazoa</taxon>
        <taxon>Chordata</taxon>
        <taxon>Tunicata</taxon>
        <taxon>Ascidiacea</taxon>
        <taxon>Phlebobranchia</taxon>
        <taxon>Cionidae</taxon>
        <taxon>Ciona</taxon>
    </lineage>
</organism>
<keyword evidence="1" id="KW-0547">Nucleotide-binding</keyword>
<dbReference type="Proteomes" id="UP000008144">
    <property type="component" value="Chromosome 14"/>
</dbReference>
<proteinExistence type="inferred from homology"/>
<reference evidence="5" key="2">
    <citation type="journal article" date="2008" name="Genome Biol.">
        <title>Improved genome assembly and evidence-based global gene model set for the chordate Ciona intestinalis: new insight into intron and operon populations.</title>
        <authorList>
            <person name="Satou Y."/>
            <person name="Mineta K."/>
            <person name="Ogasawara M."/>
            <person name="Sasakura Y."/>
            <person name="Shoguchi E."/>
            <person name="Ueno K."/>
            <person name="Yamada L."/>
            <person name="Matsumoto J."/>
            <person name="Wasserscheid J."/>
            <person name="Dewar K."/>
            <person name="Wiley G.B."/>
            <person name="Macmil S.L."/>
            <person name="Roe B.A."/>
            <person name="Zeller R.W."/>
            <person name="Hastings K.E."/>
            <person name="Lemaire P."/>
            <person name="Lindquist E."/>
            <person name="Endo T."/>
            <person name="Hotta K."/>
            <person name="Inaba K."/>
        </authorList>
    </citation>
    <scope>NUCLEOTIDE SEQUENCE [LARGE SCALE GENOMIC DNA]</scope>
    <source>
        <strain evidence="5">wild type</strain>
    </source>
</reference>
<dbReference type="InterPro" id="IPR015894">
    <property type="entry name" value="Guanylate-bd_N"/>
</dbReference>
<feature type="domain" description="GB1/RHD3-type G" evidence="4">
    <location>
        <begin position="34"/>
        <end position="234"/>
    </location>
</feature>
<dbReference type="GO" id="GO:0005525">
    <property type="term" value="F:GTP binding"/>
    <property type="evidence" value="ECO:0000318"/>
    <property type="project" value="GO_Central"/>
</dbReference>
<dbReference type="GO" id="GO:0003924">
    <property type="term" value="F:GTPase activity"/>
    <property type="evidence" value="ECO:0000318"/>
    <property type="project" value="GO_Central"/>
</dbReference>
<evidence type="ECO:0000256" key="1">
    <source>
        <dbReference type="ARBA" id="ARBA00022741"/>
    </source>
</evidence>